<dbReference type="GO" id="GO:0019441">
    <property type="term" value="P:L-tryptophan catabolic process to kynurenine"/>
    <property type="evidence" value="ECO:0007669"/>
    <property type="project" value="InterPro"/>
</dbReference>
<dbReference type="STRING" id="308853.SAMN05421752_11281"/>
<dbReference type="Pfam" id="PF04199">
    <property type="entry name" value="Cyclase"/>
    <property type="match status" value="1"/>
</dbReference>
<reference evidence="2" key="1">
    <citation type="submission" date="2017-01" db="EMBL/GenBank/DDBJ databases">
        <authorList>
            <person name="Varghese N."/>
            <person name="Submissions S."/>
        </authorList>
    </citation>
    <scope>NUCLEOTIDE SEQUENCE [LARGE SCALE GENOMIC DNA]</scope>
    <source>
        <strain evidence="2">type strain: HArc-</strain>
    </source>
</reference>
<dbReference type="Proteomes" id="UP000185936">
    <property type="component" value="Unassembled WGS sequence"/>
</dbReference>
<dbReference type="EMBL" id="FTNR01000012">
    <property type="protein sequence ID" value="SIS12128.1"/>
    <property type="molecule type" value="Genomic_DNA"/>
</dbReference>
<dbReference type="GO" id="GO:0004061">
    <property type="term" value="F:arylformamidase activity"/>
    <property type="evidence" value="ECO:0007669"/>
    <property type="project" value="InterPro"/>
</dbReference>
<name>A0A1N7GHZ2_9EURY</name>
<dbReference type="InterPro" id="IPR037175">
    <property type="entry name" value="KFase_sf"/>
</dbReference>
<accession>A0A1N7GHZ2</accession>
<sequence>MSKDIADILEDAPSNWGRWGADDELGAVNYLTEEEVLRGVQAVEDGKTFTLGIPIGHPDGDPVWPGRSGADHYMEVDKGHFDAGKFDLDGAGGLEYADDVIYMFLQGTTQFDALGHVWYDEQLYNGFDATTTTGGLEHCSIEPMADHGVVGRGVLLDIARHRGKDWLVQGERIELEELLECADEQGVELQPRDIPIIRTGWIELFYEEGPEAFYGEEFDEPGITYSENLVEWFHEMEIPAFGTDTIANEQTVSDETETLLPLHGALLRDQGVTFNEINRLDELAADCADDGKYDFLYVGAPLKIVHATGSPVNPIVIK</sequence>
<dbReference type="PANTHER" id="PTHR34861:SF10">
    <property type="entry name" value="CYCLASE"/>
    <property type="match status" value="1"/>
</dbReference>
<dbReference type="Gene3D" id="3.50.30.50">
    <property type="entry name" value="Putative cyclase"/>
    <property type="match status" value="1"/>
</dbReference>
<gene>
    <name evidence="1" type="ORF">SAMN05421752_11281</name>
</gene>
<dbReference type="OrthoDB" id="36460at2157"/>
<proteinExistence type="predicted"/>
<dbReference type="InterPro" id="IPR007325">
    <property type="entry name" value="KFase/CYL"/>
</dbReference>
<evidence type="ECO:0000313" key="1">
    <source>
        <dbReference type="EMBL" id="SIS12128.1"/>
    </source>
</evidence>
<dbReference type="RefSeq" id="WP_076610104.1">
    <property type="nucleotide sequence ID" value="NZ_FTNR01000012.1"/>
</dbReference>
<dbReference type="SUPFAM" id="SSF102198">
    <property type="entry name" value="Putative cyclase"/>
    <property type="match status" value="1"/>
</dbReference>
<protein>
    <submittedName>
        <fullName evidence="1">Kynurenine formamidase</fullName>
    </submittedName>
</protein>
<organism evidence="1 2">
    <name type="scientific">Natronorubrum thiooxidans</name>
    <dbReference type="NCBI Taxonomy" id="308853"/>
    <lineage>
        <taxon>Archaea</taxon>
        <taxon>Methanobacteriati</taxon>
        <taxon>Methanobacteriota</taxon>
        <taxon>Stenosarchaea group</taxon>
        <taxon>Halobacteria</taxon>
        <taxon>Halobacteriales</taxon>
        <taxon>Natrialbaceae</taxon>
        <taxon>Natronorubrum</taxon>
    </lineage>
</organism>
<evidence type="ECO:0000313" key="2">
    <source>
        <dbReference type="Proteomes" id="UP000185936"/>
    </source>
</evidence>
<dbReference type="AlphaFoldDB" id="A0A1N7GHZ2"/>
<dbReference type="PANTHER" id="PTHR34861">
    <property type="match status" value="1"/>
</dbReference>
<keyword evidence="2" id="KW-1185">Reference proteome</keyword>